<dbReference type="CDD" id="cd00085">
    <property type="entry name" value="HNHc"/>
    <property type="match status" value="1"/>
</dbReference>
<protein>
    <submittedName>
        <fullName evidence="2">HNH endonuclease</fullName>
    </submittedName>
</protein>
<evidence type="ECO:0000313" key="2">
    <source>
        <dbReference type="EMBL" id="RTZ02076.1"/>
    </source>
</evidence>
<organism evidence="2 3">
    <name type="scientific">Flavobacterium bomense</name>
    <dbReference type="NCBI Taxonomy" id="2497483"/>
    <lineage>
        <taxon>Bacteria</taxon>
        <taxon>Pseudomonadati</taxon>
        <taxon>Bacteroidota</taxon>
        <taxon>Flavobacteriia</taxon>
        <taxon>Flavobacteriales</taxon>
        <taxon>Flavobacteriaceae</taxon>
        <taxon>Flavobacterium</taxon>
    </lineage>
</organism>
<dbReference type="GO" id="GO:0004519">
    <property type="term" value="F:endonuclease activity"/>
    <property type="evidence" value="ECO:0007669"/>
    <property type="project" value="UniProtKB-KW"/>
</dbReference>
<keyword evidence="3" id="KW-1185">Reference proteome</keyword>
<sequence length="80" mass="9615">MSSNAWALKRKEVLIRDENLCQVCKEKPAEQVHHKTYERLYDEALEDLISVCKNCHDEIHREIDEKRRAEIRQMIDEGNY</sequence>
<dbReference type="InterPro" id="IPR003615">
    <property type="entry name" value="HNH_nuc"/>
</dbReference>
<dbReference type="GO" id="GO:0008270">
    <property type="term" value="F:zinc ion binding"/>
    <property type="evidence" value="ECO:0007669"/>
    <property type="project" value="InterPro"/>
</dbReference>
<keyword evidence="2" id="KW-0540">Nuclease</keyword>
<dbReference type="EMBL" id="RYDJ01000020">
    <property type="protein sequence ID" value="RTZ02076.1"/>
    <property type="molecule type" value="Genomic_DNA"/>
</dbReference>
<accession>A0A432CGI7</accession>
<reference evidence="2 3" key="1">
    <citation type="submission" date="2018-12" db="EMBL/GenBank/DDBJ databases">
        <title>Flavobacterium sp. nov., isolated from glacier ice.</title>
        <authorList>
            <person name="Liu Q."/>
            <person name="Xin Y.-H."/>
        </authorList>
    </citation>
    <scope>NUCLEOTIDE SEQUENCE [LARGE SCALE GENOMIC DNA]</scope>
    <source>
        <strain evidence="2 3">RB1N8</strain>
    </source>
</reference>
<dbReference type="Pfam" id="PF01844">
    <property type="entry name" value="HNH"/>
    <property type="match status" value="1"/>
</dbReference>
<dbReference type="AlphaFoldDB" id="A0A432CGI7"/>
<feature type="domain" description="HNH nuclease" evidence="1">
    <location>
        <begin position="8"/>
        <end position="57"/>
    </location>
</feature>
<proteinExistence type="predicted"/>
<evidence type="ECO:0000313" key="3">
    <source>
        <dbReference type="Proteomes" id="UP000280825"/>
    </source>
</evidence>
<name>A0A432CGI7_9FLAO</name>
<keyword evidence="2" id="KW-0255">Endonuclease</keyword>
<comment type="caution">
    <text evidence="2">The sequence shown here is derived from an EMBL/GenBank/DDBJ whole genome shotgun (WGS) entry which is preliminary data.</text>
</comment>
<dbReference type="InterPro" id="IPR002711">
    <property type="entry name" value="HNH"/>
</dbReference>
<evidence type="ECO:0000259" key="1">
    <source>
        <dbReference type="SMART" id="SM00507"/>
    </source>
</evidence>
<gene>
    <name evidence="2" type="ORF">EKL98_14175</name>
</gene>
<dbReference type="SMART" id="SM00507">
    <property type="entry name" value="HNHc"/>
    <property type="match status" value="1"/>
</dbReference>
<dbReference type="GO" id="GO:0003676">
    <property type="term" value="F:nucleic acid binding"/>
    <property type="evidence" value="ECO:0007669"/>
    <property type="project" value="InterPro"/>
</dbReference>
<keyword evidence="2" id="KW-0378">Hydrolase</keyword>
<dbReference type="Proteomes" id="UP000280825">
    <property type="component" value="Unassembled WGS sequence"/>
</dbReference>